<dbReference type="EMBL" id="WAEM01000006">
    <property type="protein sequence ID" value="KAB1155025.1"/>
    <property type="molecule type" value="Genomic_DNA"/>
</dbReference>
<dbReference type="InterPro" id="IPR053851">
    <property type="entry name" value="DUF6929"/>
</dbReference>
<dbReference type="InterPro" id="IPR011043">
    <property type="entry name" value="Gal_Oxase/kelch_b-propeller"/>
</dbReference>
<name>A0A7J5ABX0_9FLAO</name>
<sequence>MEKFTLELLYQIIGIGSASGLIYKDNTLLVIGDNSGFLYEYTINSKNLKRIPLVENPLENTPKKDKNDFEAITRFQDQIYVFGSGSTENRNKMIQIDATTKQVVSTTNLKDLYLAMQNFGKIKSEDFNLEGAIYDGERWFLFNRGNGSKAKNVVFTIQGKNLTNDYTILSNNFKLPKIKGVPTSFTDAILVDDKIYFLASAEDTTSTYDDGDVLGSIIGSIDINTMKIDFTKKISKTQKFEGITLYQKSKNQIEFLLCEDIDTEELVSSIYKLKIDISE</sequence>
<keyword evidence="2" id="KW-1185">Reference proteome</keyword>
<dbReference type="RefSeq" id="WP_151107969.1">
    <property type="nucleotide sequence ID" value="NZ_WAEM01000006.1"/>
</dbReference>
<evidence type="ECO:0000313" key="2">
    <source>
        <dbReference type="Proteomes" id="UP000490922"/>
    </source>
</evidence>
<dbReference type="Pfam" id="PF22000">
    <property type="entry name" value="DUF6929"/>
    <property type="match status" value="1"/>
</dbReference>
<accession>A0A7J5ABX0</accession>
<dbReference type="OrthoDB" id="6710009at2"/>
<reference evidence="1 2" key="1">
    <citation type="submission" date="2019-09" db="EMBL/GenBank/DDBJ databases">
        <title>Flavobacterium sp. nov., isolated from glacier ice.</title>
        <authorList>
            <person name="Liu Q."/>
        </authorList>
    </citation>
    <scope>NUCLEOTIDE SEQUENCE [LARGE SCALE GENOMIC DNA]</scope>
    <source>
        <strain evidence="1 2">NBRC 112527</strain>
    </source>
</reference>
<dbReference type="AlphaFoldDB" id="A0A7J5ABX0"/>
<dbReference type="SUPFAM" id="SSF50965">
    <property type="entry name" value="Galactose oxidase, central domain"/>
    <property type="match status" value="1"/>
</dbReference>
<organism evidence="1 2">
    <name type="scientific">Flavobacterium luteum</name>
    <dbReference type="NCBI Taxonomy" id="2026654"/>
    <lineage>
        <taxon>Bacteria</taxon>
        <taxon>Pseudomonadati</taxon>
        <taxon>Bacteroidota</taxon>
        <taxon>Flavobacteriia</taxon>
        <taxon>Flavobacteriales</taxon>
        <taxon>Flavobacteriaceae</taxon>
        <taxon>Flavobacterium</taxon>
    </lineage>
</organism>
<evidence type="ECO:0000313" key="1">
    <source>
        <dbReference type="EMBL" id="KAB1155025.1"/>
    </source>
</evidence>
<gene>
    <name evidence="1" type="ORF">F6464_11425</name>
</gene>
<proteinExistence type="predicted"/>
<dbReference type="Proteomes" id="UP000490922">
    <property type="component" value="Unassembled WGS sequence"/>
</dbReference>
<comment type="caution">
    <text evidence="1">The sequence shown here is derived from an EMBL/GenBank/DDBJ whole genome shotgun (WGS) entry which is preliminary data.</text>
</comment>
<protein>
    <submittedName>
        <fullName evidence="1">Uncharacterized protein</fullName>
    </submittedName>
</protein>